<accession>A0A2N5NGJ6</accession>
<evidence type="ECO:0000313" key="12">
    <source>
        <dbReference type="EMBL" id="MCZ7692473.1"/>
    </source>
</evidence>
<evidence type="ECO:0000256" key="10">
    <source>
        <dbReference type="PIRSR" id="PIRSR001549-1"/>
    </source>
</evidence>
<feature type="binding site" evidence="10">
    <location>
        <begin position="273"/>
        <end position="274"/>
    </location>
    <ligand>
        <name>L-histidine</name>
        <dbReference type="ChEBI" id="CHEBI:57595"/>
    </ligand>
</feature>
<comment type="miscellaneous">
    <text evidence="9">This function is generally fulfilled by the C-terminal part of HisG, which is missing in some bacteria such as this one.</text>
</comment>
<dbReference type="PANTHER" id="PTHR43707:SF6">
    <property type="entry name" value="ATP PHOSPHORIBOSYLTRANSFERASE REGULATORY SUBUNIT"/>
    <property type="match status" value="1"/>
</dbReference>
<proteinExistence type="inferred from homology"/>
<dbReference type="InterPro" id="IPR006195">
    <property type="entry name" value="aa-tRNA-synth_II"/>
</dbReference>
<sequence length="422" mass="47846">MEQKLHTPEGVRDIYSNECRAKLAVQDKLHQVLHLYGYQDIQTPTFEYFDVFRKEIGTISSRELYKFFDREGDTLALRPDITPSIARAAATLFETEDFPIRLCYVGSTFINHSSYQGRLKESTQLGAELIGIDSVEADAEMIAMVVDGLKKVGLKEFQVNIGHVDFLQSLMEATGLSKEKQEEIYNLIANRNFFGVEELLEQADASPELKETFRLLPEFAGDVDVLKKAVEHAPTDQAKQAVGRLLKIYKLLALYGADDYVTFDLSMSGHYGYYTGIVFRVYTYGTGDAIVTGGRYDHLLEKFGKQTPSIGFAIIIDELQNALSRQKITVETGHNNLIVYTDATEKWAIALAKDFREKGKYMELLKRTEEDSKETFIAYGKRTHAVSMLYLNENLTIDMVNLSTGEEKKVNARKKAKARENR</sequence>
<dbReference type="GO" id="GO:0140096">
    <property type="term" value="F:catalytic activity, acting on a protein"/>
    <property type="evidence" value="ECO:0007669"/>
    <property type="project" value="UniProtKB-ARBA"/>
</dbReference>
<dbReference type="UniPathway" id="UPA00031">
    <property type="reaction ID" value="UER00006"/>
</dbReference>
<organism evidence="13 14">
    <name type="scientific">Mediterraneibacter gnavus</name>
    <name type="common">Ruminococcus gnavus</name>
    <dbReference type="NCBI Taxonomy" id="33038"/>
    <lineage>
        <taxon>Bacteria</taxon>
        <taxon>Bacillati</taxon>
        <taxon>Bacillota</taxon>
        <taxon>Clostridia</taxon>
        <taxon>Lachnospirales</taxon>
        <taxon>Lachnospiraceae</taxon>
        <taxon>Mediterraneibacter</taxon>
    </lineage>
</organism>
<dbReference type="Proteomes" id="UP000234849">
    <property type="component" value="Unassembled WGS sequence"/>
</dbReference>
<comment type="pathway">
    <text evidence="2 9">Amino-acid biosynthesis; L-histidine biosynthesis; L-histidine from 5-phospho-alpha-D-ribose 1-diphosphate: step 1/9.</text>
</comment>
<keyword evidence="13" id="KW-0808">Transferase</keyword>
<dbReference type="GO" id="GO:0005737">
    <property type="term" value="C:cytoplasm"/>
    <property type="evidence" value="ECO:0007669"/>
    <property type="project" value="UniProtKB-SubCell"/>
</dbReference>
<dbReference type="Pfam" id="PF13393">
    <property type="entry name" value="tRNA-synt_His"/>
    <property type="match status" value="1"/>
</dbReference>
<feature type="binding site" evidence="10">
    <location>
        <position position="128"/>
    </location>
    <ligand>
        <name>L-histidine</name>
        <dbReference type="ChEBI" id="CHEBI:57595"/>
    </ligand>
</feature>
<dbReference type="AlphaFoldDB" id="A0A2N5NGJ6"/>
<dbReference type="GO" id="GO:0016757">
    <property type="term" value="F:glycosyltransferase activity"/>
    <property type="evidence" value="ECO:0007669"/>
    <property type="project" value="UniProtKB-KW"/>
</dbReference>
<gene>
    <name evidence="9 13" type="primary">hisZ</name>
    <name evidence="13" type="ORF">CDL18_10870</name>
    <name evidence="12" type="ORF">O8D18_00185</name>
</gene>
<evidence type="ECO:0000256" key="2">
    <source>
        <dbReference type="ARBA" id="ARBA00004667"/>
    </source>
</evidence>
<dbReference type="EMBL" id="NIHM01000015">
    <property type="protein sequence ID" value="PLT53939.1"/>
    <property type="molecule type" value="Genomic_DNA"/>
</dbReference>
<dbReference type="HAMAP" id="MF_00125">
    <property type="entry name" value="HisZ"/>
    <property type="match status" value="1"/>
</dbReference>
<dbReference type="Gene3D" id="3.30.930.10">
    <property type="entry name" value="Bira Bifunctional Protein, Domain 2"/>
    <property type="match status" value="1"/>
</dbReference>
<dbReference type="InterPro" id="IPR045864">
    <property type="entry name" value="aa-tRNA-synth_II/BPL/LPL"/>
</dbReference>
<reference evidence="13 14" key="1">
    <citation type="journal article" date="2017" name="Genome Med.">
        <title>A novel Ruminococcus gnavus clade enriched in inflammatory bowel disease patients.</title>
        <authorList>
            <person name="Hall A.B."/>
            <person name="Yassour M."/>
            <person name="Sauk J."/>
            <person name="Garner A."/>
            <person name="Jiang X."/>
            <person name="Arthur T."/>
            <person name="Lagoudas G.K."/>
            <person name="Vatanen T."/>
            <person name="Fornelos N."/>
            <person name="Wilson R."/>
            <person name="Bertha M."/>
            <person name="Cohen M."/>
            <person name="Garber J."/>
            <person name="Khalili H."/>
            <person name="Gevers D."/>
            <person name="Ananthakrishnan A.N."/>
            <person name="Kugathasan S."/>
            <person name="Lander E.S."/>
            <person name="Blainey P."/>
            <person name="Vlamakis H."/>
            <person name="Xavier R.J."/>
            <person name="Huttenhower C."/>
        </authorList>
    </citation>
    <scope>NUCLEOTIDE SEQUENCE [LARGE SCALE GENOMIC DNA]</scope>
    <source>
        <strain evidence="13 14">RJX1118</strain>
    </source>
</reference>
<keyword evidence="6 9" id="KW-0028">Amino-acid biosynthesis</keyword>
<name>A0A2N5NGJ6_MEDGN</name>
<evidence type="ECO:0000313" key="14">
    <source>
        <dbReference type="Proteomes" id="UP000234849"/>
    </source>
</evidence>
<evidence type="ECO:0000259" key="11">
    <source>
        <dbReference type="PROSITE" id="PS50862"/>
    </source>
</evidence>
<dbReference type="EMBL" id="JAPZED010000001">
    <property type="protein sequence ID" value="MCZ7692473.1"/>
    <property type="molecule type" value="Genomic_DNA"/>
</dbReference>
<dbReference type="CDD" id="cd00773">
    <property type="entry name" value="HisRS-like_core"/>
    <property type="match status" value="1"/>
</dbReference>
<feature type="binding site" evidence="10">
    <location>
        <position position="124"/>
    </location>
    <ligand>
        <name>L-histidine</name>
        <dbReference type="ChEBI" id="CHEBI:57595"/>
    </ligand>
</feature>
<feature type="binding site" evidence="10">
    <location>
        <begin position="80"/>
        <end position="82"/>
    </location>
    <ligand>
        <name>L-histidine</name>
        <dbReference type="ChEBI" id="CHEBI:57595"/>
    </ligand>
</feature>
<dbReference type="PIRSF" id="PIRSF001549">
    <property type="entry name" value="His-tRNA_synth"/>
    <property type="match status" value="1"/>
</dbReference>
<keyword evidence="5 9" id="KW-0963">Cytoplasm</keyword>
<evidence type="ECO:0000256" key="7">
    <source>
        <dbReference type="ARBA" id="ARBA00023102"/>
    </source>
</evidence>
<dbReference type="GO" id="GO:0000105">
    <property type="term" value="P:L-histidine biosynthetic process"/>
    <property type="evidence" value="ECO:0007669"/>
    <property type="project" value="UniProtKB-UniRule"/>
</dbReference>
<evidence type="ECO:0000256" key="8">
    <source>
        <dbReference type="ARBA" id="ARBA00025246"/>
    </source>
</evidence>
<dbReference type="SUPFAM" id="SSF55681">
    <property type="entry name" value="Class II aaRS and biotin synthetases"/>
    <property type="match status" value="1"/>
</dbReference>
<dbReference type="Proteomes" id="UP001148455">
    <property type="component" value="Unassembled WGS sequence"/>
</dbReference>
<comment type="subcellular location">
    <subcellularLocation>
        <location evidence="1 9">Cytoplasm</location>
    </subcellularLocation>
</comment>
<evidence type="ECO:0000313" key="13">
    <source>
        <dbReference type="EMBL" id="PLT53939.1"/>
    </source>
</evidence>
<evidence type="ECO:0000256" key="4">
    <source>
        <dbReference type="ARBA" id="ARBA00020397"/>
    </source>
</evidence>
<dbReference type="NCBIfam" id="TIGR00443">
    <property type="entry name" value="hisZ_biosyn_reg"/>
    <property type="match status" value="1"/>
</dbReference>
<dbReference type="InterPro" id="IPR004516">
    <property type="entry name" value="HisRS/HisZ"/>
</dbReference>
<dbReference type="PANTHER" id="PTHR43707">
    <property type="entry name" value="HISTIDYL-TRNA SYNTHETASE"/>
    <property type="match status" value="1"/>
</dbReference>
<dbReference type="GO" id="GO:0004821">
    <property type="term" value="F:histidine-tRNA ligase activity"/>
    <property type="evidence" value="ECO:0007669"/>
    <property type="project" value="TreeGrafter"/>
</dbReference>
<reference evidence="12" key="2">
    <citation type="submission" date="2022-12" db="EMBL/GenBank/DDBJ databases">
        <title>Genome of R. gnavus strain RSHDN_123.</title>
        <authorList>
            <person name="Abdugheni R."/>
        </authorList>
    </citation>
    <scope>NUCLEOTIDE SEQUENCE</scope>
    <source>
        <strain evidence="12">RSHDN_123</strain>
    </source>
</reference>
<comment type="function">
    <text evidence="8 9">Required for the first step of histidine biosynthesis. May allow the feedback regulation of ATP phosphoribosyltransferase activity by histidine.</text>
</comment>
<dbReference type="GO" id="GO:0006427">
    <property type="term" value="P:histidyl-tRNA aminoacylation"/>
    <property type="evidence" value="ECO:0007669"/>
    <property type="project" value="TreeGrafter"/>
</dbReference>
<comment type="caution">
    <text evidence="13">The sequence shown here is derived from an EMBL/GenBank/DDBJ whole genome shotgun (WGS) entry which is preliminary data.</text>
</comment>
<protein>
    <recommendedName>
        <fullName evidence="4 9">ATP phosphoribosyltransferase regulatory subunit</fullName>
    </recommendedName>
</protein>
<evidence type="ECO:0000256" key="1">
    <source>
        <dbReference type="ARBA" id="ARBA00004496"/>
    </source>
</evidence>
<evidence type="ECO:0000256" key="6">
    <source>
        <dbReference type="ARBA" id="ARBA00022605"/>
    </source>
</evidence>
<dbReference type="InterPro" id="IPR004517">
    <property type="entry name" value="HisZ"/>
</dbReference>
<evidence type="ECO:0000256" key="9">
    <source>
        <dbReference type="HAMAP-Rule" id="MF_00125"/>
    </source>
</evidence>
<keyword evidence="7 9" id="KW-0368">Histidine biosynthesis</keyword>
<dbReference type="PROSITE" id="PS50862">
    <property type="entry name" value="AA_TRNA_LIGASE_II"/>
    <property type="match status" value="1"/>
</dbReference>
<comment type="subunit">
    <text evidence="9">Heteromultimer composed of HisG and HisZ subunits.</text>
</comment>
<evidence type="ECO:0000256" key="3">
    <source>
        <dbReference type="ARBA" id="ARBA00005539"/>
    </source>
</evidence>
<dbReference type="RefSeq" id="WP_101879917.1">
    <property type="nucleotide sequence ID" value="NZ_CACRUK010000004.1"/>
</dbReference>
<feature type="domain" description="Aminoacyl-transfer RNA synthetases class-II family profile" evidence="11">
    <location>
        <begin position="1"/>
        <end position="390"/>
    </location>
</feature>
<dbReference type="InterPro" id="IPR041715">
    <property type="entry name" value="HisRS-like_core"/>
</dbReference>
<evidence type="ECO:0000256" key="5">
    <source>
        <dbReference type="ARBA" id="ARBA00022490"/>
    </source>
</evidence>
<keyword evidence="13" id="KW-0328">Glycosyltransferase</keyword>
<comment type="similarity">
    <text evidence="3 9">Belongs to the class-II aminoacyl-tRNA synthetase family. HisZ subfamily.</text>
</comment>